<dbReference type="Gene3D" id="1.10.10.10">
    <property type="entry name" value="Winged helix-like DNA-binding domain superfamily/Winged helix DNA-binding domain"/>
    <property type="match status" value="1"/>
</dbReference>
<dbReference type="Pfam" id="PF10557">
    <property type="entry name" value="Cullin_Nedd8"/>
    <property type="match status" value="1"/>
</dbReference>
<dbReference type="Gene3D" id="6.10.280.240">
    <property type="match status" value="1"/>
</dbReference>
<name>A0A1R3JZP0_9ROSI</name>
<evidence type="ECO:0000256" key="1">
    <source>
        <dbReference type="ARBA" id="ARBA00022499"/>
    </source>
</evidence>
<dbReference type="InterPro" id="IPR036390">
    <property type="entry name" value="WH_DNA-bd_sf"/>
</dbReference>
<dbReference type="InterPro" id="IPR016159">
    <property type="entry name" value="Cullin_repeat-like_dom_sf"/>
</dbReference>
<dbReference type="GO" id="GO:0006511">
    <property type="term" value="P:ubiquitin-dependent protein catabolic process"/>
    <property type="evidence" value="ECO:0007669"/>
    <property type="project" value="InterPro"/>
</dbReference>
<dbReference type="InterPro" id="IPR036388">
    <property type="entry name" value="WH-like_DNA-bd_sf"/>
</dbReference>
<dbReference type="AlphaFoldDB" id="A0A1R3JZP0"/>
<evidence type="ECO:0000259" key="3">
    <source>
        <dbReference type="SMART" id="SM00884"/>
    </source>
</evidence>
<gene>
    <name evidence="4" type="ORF">COLO4_12767</name>
</gene>
<dbReference type="SUPFAM" id="SSF74788">
    <property type="entry name" value="Cullin repeat-like"/>
    <property type="match status" value="1"/>
</dbReference>
<proteinExistence type="predicted"/>
<dbReference type="EMBL" id="AWUE01014945">
    <property type="protein sequence ID" value="OMP00315.1"/>
    <property type="molecule type" value="Genomic_DNA"/>
</dbReference>
<accession>A0A1R3JZP0</accession>
<sequence length="185" mass="21766">MEESIKSFTYNRNPWLTCEECLKKERDRVSHYLHSSTEPKLIEKVEHELLVVYVNQLLENENSGCAALFKEDKVEDLYQLYHKIPQGLELLENAFKEIPLPSAEERKVVKDVAVERKWATDAAIVRIMKSRKTLGYQQLVTECTEQVSKMFKPDIRTIKKRTDDLVAREFLERDQKDPSIFKYLA</sequence>
<evidence type="ECO:0000256" key="2">
    <source>
        <dbReference type="ARBA" id="ARBA00022843"/>
    </source>
</evidence>
<dbReference type="Proteomes" id="UP000187203">
    <property type="component" value="Unassembled WGS sequence"/>
</dbReference>
<organism evidence="4 5">
    <name type="scientific">Corchorus olitorius</name>
    <dbReference type="NCBI Taxonomy" id="93759"/>
    <lineage>
        <taxon>Eukaryota</taxon>
        <taxon>Viridiplantae</taxon>
        <taxon>Streptophyta</taxon>
        <taxon>Embryophyta</taxon>
        <taxon>Tracheophyta</taxon>
        <taxon>Spermatophyta</taxon>
        <taxon>Magnoliopsida</taxon>
        <taxon>eudicotyledons</taxon>
        <taxon>Gunneridae</taxon>
        <taxon>Pentapetalae</taxon>
        <taxon>rosids</taxon>
        <taxon>malvids</taxon>
        <taxon>Malvales</taxon>
        <taxon>Malvaceae</taxon>
        <taxon>Grewioideae</taxon>
        <taxon>Apeibeae</taxon>
        <taxon>Corchorus</taxon>
    </lineage>
</organism>
<dbReference type="InterPro" id="IPR019559">
    <property type="entry name" value="Cullin_neddylation_domain"/>
</dbReference>
<dbReference type="FunFam" id="1.10.10.10:FF:000014">
    <property type="entry name" value="Cullin 1"/>
    <property type="match status" value="1"/>
</dbReference>
<dbReference type="STRING" id="93759.A0A1R3JZP0"/>
<comment type="caution">
    <text evidence="4">The sequence shown here is derived from an EMBL/GenBank/DDBJ whole genome shotgun (WGS) entry which is preliminary data.</text>
</comment>
<reference evidence="5" key="1">
    <citation type="submission" date="2013-09" db="EMBL/GenBank/DDBJ databases">
        <title>Corchorus olitorius genome sequencing.</title>
        <authorList>
            <person name="Alam M."/>
            <person name="Haque M.S."/>
            <person name="Islam M.S."/>
            <person name="Emdad E.M."/>
            <person name="Islam M.M."/>
            <person name="Ahmed B."/>
            <person name="Halim A."/>
            <person name="Hossen Q.M.M."/>
            <person name="Hossain M.Z."/>
            <person name="Ahmed R."/>
            <person name="Khan M.M."/>
            <person name="Islam R."/>
            <person name="Rashid M.M."/>
            <person name="Khan S.A."/>
            <person name="Rahman M.S."/>
            <person name="Alam M."/>
            <person name="Yahiya A.S."/>
            <person name="Khan M.S."/>
            <person name="Azam M.S."/>
            <person name="Haque T."/>
            <person name="Lashkar M.Z.H."/>
            <person name="Akhand A.I."/>
            <person name="Morshed G."/>
            <person name="Roy S."/>
            <person name="Uddin K.S."/>
            <person name="Rabeya T."/>
            <person name="Hossain A.S."/>
            <person name="Chowdhury A."/>
            <person name="Snigdha A.R."/>
            <person name="Mortoza M.S."/>
            <person name="Matin S.A."/>
            <person name="Hoque S.M.E."/>
            <person name="Islam M.K."/>
            <person name="Roy D.K."/>
            <person name="Haider R."/>
            <person name="Moosa M.M."/>
            <person name="Elias S.M."/>
            <person name="Hasan A.M."/>
            <person name="Jahan S."/>
            <person name="Shafiuddin M."/>
            <person name="Mahmood N."/>
            <person name="Shommy N.S."/>
        </authorList>
    </citation>
    <scope>NUCLEOTIDE SEQUENCE [LARGE SCALE GENOMIC DNA]</scope>
    <source>
        <strain evidence="5">cv. O-4</strain>
    </source>
</reference>
<evidence type="ECO:0000313" key="4">
    <source>
        <dbReference type="EMBL" id="OMP00315.1"/>
    </source>
</evidence>
<dbReference type="PANTHER" id="PTHR11932">
    <property type="entry name" value="CULLIN"/>
    <property type="match status" value="1"/>
</dbReference>
<keyword evidence="1" id="KW-1017">Isopeptide bond</keyword>
<keyword evidence="2" id="KW-0832">Ubl conjugation</keyword>
<dbReference type="Gene3D" id="1.20.1310.10">
    <property type="entry name" value="Cullin Repeats"/>
    <property type="match status" value="1"/>
</dbReference>
<protein>
    <recommendedName>
        <fullName evidence="3">Cullin neddylation domain-containing protein</fullName>
    </recommendedName>
</protein>
<keyword evidence="5" id="KW-1185">Reference proteome</keyword>
<dbReference type="OrthoDB" id="27073at2759"/>
<dbReference type="SUPFAM" id="SSF46785">
    <property type="entry name" value="Winged helix' DNA-binding domain"/>
    <property type="match status" value="1"/>
</dbReference>
<dbReference type="SMART" id="SM00884">
    <property type="entry name" value="Cullin_Nedd8"/>
    <property type="match status" value="1"/>
</dbReference>
<dbReference type="GO" id="GO:0031625">
    <property type="term" value="F:ubiquitin protein ligase binding"/>
    <property type="evidence" value="ECO:0007669"/>
    <property type="project" value="InterPro"/>
</dbReference>
<evidence type="ECO:0000313" key="5">
    <source>
        <dbReference type="Proteomes" id="UP000187203"/>
    </source>
</evidence>
<feature type="domain" description="Cullin neddylation" evidence="3">
    <location>
        <begin position="112"/>
        <end position="179"/>
    </location>
</feature>
<dbReference type="InterPro" id="IPR045093">
    <property type="entry name" value="Cullin"/>
</dbReference>